<dbReference type="Gene3D" id="3.40.50.300">
    <property type="entry name" value="P-loop containing nucleotide triphosphate hydrolases"/>
    <property type="match status" value="1"/>
</dbReference>
<dbReference type="OrthoDB" id="5019413at2"/>
<reference evidence="2" key="1">
    <citation type="submission" date="2015-03" db="EMBL/GenBank/DDBJ databases">
        <title>Luteipulveratus halotolerans sp. nov., a novel actinobacterium (Dermacoccaceae) from Sarawak, Malaysia.</title>
        <authorList>
            <person name="Juboi H."/>
            <person name="Basik A."/>
            <person name="Shamsul S.S."/>
            <person name="Arnold P."/>
            <person name="Schmitt E.K."/>
            <person name="Sanglier J.-J."/>
            <person name="Yeo T."/>
        </authorList>
    </citation>
    <scope>NUCLEOTIDE SEQUENCE [LARGE SCALE GENOMIC DNA]</scope>
    <source>
        <strain evidence="2">C296001</strain>
    </source>
</reference>
<dbReference type="STRING" id="1631356.VV01_13915"/>
<dbReference type="InterPro" id="IPR027417">
    <property type="entry name" value="P-loop_NTPase"/>
</dbReference>
<evidence type="ECO:0000313" key="2">
    <source>
        <dbReference type="Proteomes" id="UP000037397"/>
    </source>
</evidence>
<protein>
    <recommendedName>
        <fullName evidence="3">Shikimate kinase</fullName>
    </recommendedName>
</protein>
<evidence type="ECO:0008006" key="3">
    <source>
        <dbReference type="Google" id="ProtNLM"/>
    </source>
</evidence>
<dbReference type="Pfam" id="PF13238">
    <property type="entry name" value="AAA_18"/>
    <property type="match status" value="1"/>
</dbReference>
<keyword evidence="2" id="KW-1185">Reference proteome</keyword>
<gene>
    <name evidence="1" type="ORF">VV01_13915</name>
</gene>
<evidence type="ECO:0000313" key="1">
    <source>
        <dbReference type="EMBL" id="KNX37998.1"/>
    </source>
</evidence>
<name>A0A0L6CKH2_9MICO</name>
<dbReference type="RefSeq" id="WP_050670406.1">
    <property type="nucleotide sequence ID" value="NZ_LAIR01000002.1"/>
</dbReference>
<organism evidence="1 2">
    <name type="scientific">Luteipulveratus halotolerans</name>
    <dbReference type="NCBI Taxonomy" id="1631356"/>
    <lineage>
        <taxon>Bacteria</taxon>
        <taxon>Bacillati</taxon>
        <taxon>Actinomycetota</taxon>
        <taxon>Actinomycetes</taxon>
        <taxon>Micrococcales</taxon>
        <taxon>Dermacoccaceae</taxon>
        <taxon>Luteipulveratus</taxon>
    </lineage>
</organism>
<accession>A0A0L6CKH2</accession>
<proteinExistence type="predicted"/>
<dbReference type="SUPFAM" id="SSF52540">
    <property type="entry name" value="P-loop containing nucleoside triphosphate hydrolases"/>
    <property type="match status" value="1"/>
</dbReference>
<sequence>MRRVLITGLSGVGKSTVLARLAALGHRVIETDDDGWLRDVQVEGPDGRTTTEPLLVTERLDAALADEKGELLVVVATARNQGELYDRFDAIVLLTAPVEVMAHRLMTRTTNPYGKDPAERAAALTYKETVEPLLRRGTTLEIDTGRTGVEDVVAQILRHIGLATP</sequence>
<dbReference type="Proteomes" id="UP000037397">
    <property type="component" value="Unassembled WGS sequence"/>
</dbReference>
<dbReference type="AlphaFoldDB" id="A0A0L6CKH2"/>
<comment type="caution">
    <text evidence="1">The sequence shown here is derived from an EMBL/GenBank/DDBJ whole genome shotgun (WGS) entry which is preliminary data.</text>
</comment>
<dbReference type="EMBL" id="LAIR01000002">
    <property type="protein sequence ID" value="KNX37998.1"/>
    <property type="molecule type" value="Genomic_DNA"/>
</dbReference>